<accession>A0A9X1ZG08</accession>
<keyword evidence="1" id="KW-0472">Membrane</keyword>
<evidence type="ECO:0000313" key="3">
    <source>
        <dbReference type="Proteomes" id="UP001139293"/>
    </source>
</evidence>
<feature type="transmembrane region" description="Helical" evidence="1">
    <location>
        <begin position="26"/>
        <end position="50"/>
    </location>
</feature>
<evidence type="ECO:0000256" key="1">
    <source>
        <dbReference type="SAM" id="Phobius"/>
    </source>
</evidence>
<proteinExistence type="predicted"/>
<comment type="caution">
    <text evidence="2">The sequence shown here is derived from an EMBL/GenBank/DDBJ whole genome shotgun (WGS) entry which is preliminary data.</text>
</comment>
<keyword evidence="1" id="KW-0812">Transmembrane</keyword>
<dbReference type="Pfam" id="PF19455">
    <property type="entry name" value="DUF5993"/>
    <property type="match status" value="1"/>
</dbReference>
<gene>
    <name evidence="2" type="ORF">L2740_11530</name>
</gene>
<dbReference type="AlphaFoldDB" id="A0A9X1ZG08"/>
<dbReference type="EMBL" id="JAKILB010000006">
    <property type="protein sequence ID" value="MCL1139170.1"/>
    <property type="molecule type" value="Genomic_DNA"/>
</dbReference>
<dbReference type="InterPro" id="IPR046035">
    <property type="entry name" value="DUF5993"/>
</dbReference>
<keyword evidence="1" id="KW-1133">Transmembrane helix</keyword>
<reference evidence="2" key="1">
    <citation type="submission" date="2022-01" db="EMBL/GenBank/DDBJ databases">
        <title>Whole genome-based taxonomy of the Shewanellaceae.</title>
        <authorList>
            <person name="Martin-Rodriguez A.J."/>
        </authorList>
    </citation>
    <scope>NUCLEOTIDE SEQUENCE</scope>
    <source>
        <strain evidence="2">KCTC 23973</strain>
    </source>
</reference>
<evidence type="ECO:0000313" key="2">
    <source>
        <dbReference type="EMBL" id="MCL1139170.1"/>
    </source>
</evidence>
<dbReference type="Proteomes" id="UP001139293">
    <property type="component" value="Unassembled WGS sequence"/>
</dbReference>
<dbReference type="RefSeq" id="WP_248950345.1">
    <property type="nucleotide sequence ID" value="NZ_JAKILB010000006.1"/>
</dbReference>
<sequence>MMTLLFVLFLMAMIFALKNKRTLAFYSFAIALVASIFWFSHHASDTLAILL</sequence>
<name>A0A9X1ZG08_9GAMM</name>
<organism evidence="2 3">
    <name type="scientific">Shewanella pneumatophori</name>
    <dbReference type="NCBI Taxonomy" id="314092"/>
    <lineage>
        <taxon>Bacteria</taxon>
        <taxon>Pseudomonadati</taxon>
        <taxon>Pseudomonadota</taxon>
        <taxon>Gammaproteobacteria</taxon>
        <taxon>Alteromonadales</taxon>
        <taxon>Shewanellaceae</taxon>
        <taxon>Shewanella</taxon>
    </lineage>
</organism>
<keyword evidence="3" id="KW-1185">Reference proteome</keyword>
<protein>
    <submittedName>
        <fullName evidence="2">DUF5993 family protein</fullName>
    </submittedName>
</protein>